<accession>A0A8J8XRG4</accession>
<evidence type="ECO:0000256" key="5">
    <source>
        <dbReference type="SAM" id="MobiDB-lite"/>
    </source>
</evidence>
<reference evidence="7" key="1">
    <citation type="journal article" date="2018" name="Nat. Genet.">
        <title>Extensive intraspecific gene order and gene structural variations between Mo17 and other maize genomes.</title>
        <authorList>
            <person name="Sun S."/>
            <person name="Zhou Y."/>
            <person name="Chen J."/>
            <person name="Shi J."/>
            <person name="Zhao H."/>
            <person name="Zhao H."/>
            <person name="Song W."/>
            <person name="Zhang M."/>
            <person name="Cui Y."/>
            <person name="Dong X."/>
            <person name="Liu H."/>
            <person name="Ma X."/>
            <person name="Jiao Y."/>
            <person name="Wang B."/>
            <person name="Wei X."/>
            <person name="Stein J.C."/>
            <person name="Glaubitz J.C."/>
            <person name="Lu F."/>
            <person name="Yu G."/>
            <person name="Liang C."/>
            <person name="Fengler K."/>
            <person name="Li B."/>
            <person name="Rafalski A."/>
            <person name="Schnable P.S."/>
            <person name="Ware D.H."/>
            <person name="Buckler E.S."/>
            <person name="Lai J."/>
        </authorList>
    </citation>
    <scope>NUCLEOTIDE SEQUENCE [LARGE SCALE GENOMIC DNA]</scope>
    <source>
        <tissue evidence="7">Seedling</tissue>
    </source>
</reference>
<protein>
    <submittedName>
        <fullName evidence="7">GATA transcription factor 15</fullName>
    </submittedName>
</protein>
<dbReference type="PANTHER" id="PTHR47255:SF4">
    <property type="entry name" value="GATA ZINC FINGER DOMAIN-CONTAINING PROTEIN 12"/>
    <property type="match status" value="1"/>
</dbReference>
<dbReference type="Proteomes" id="UP000251960">
    <property type="component" value="Chromosome 8"/>
</dbReference>
<name>A0A8J8XRG4_MAIZE</name>
<dbReference type="GO" id="GO:0008270">
    <property type="term" value="F:zinc ion binding"/>
    <property type="evidence" value="ECO:0007669"/>
    <property type="project" value="UniProtKB-KW"/>
</dbReference>
<comment type="caution">
    <text evidence="7">The sequence shown here is derived from an EMBL/GenBank/DDBJ whole genome shotgun (WGS) entry which is preliminary data.</text>
</comment>
<evidence type="ECO:0000256" key="1">
    <source>
        <dbReference type="ARBA" id="ARBA00022723"/>
    </source>
</evidence>
<gene>
    <name evidence="7" type="primary">GATA15_1</name>
    <name evidence="7" type="ORF">Zm00014a_027808</name>
</gene>
<dbReference type="PANTHER" id="PTHR47255">
    <property type="entry name" value="GATA TRANSCRIPTION FACTOR 22-RELATED"/>
    <property type="match status" value="1"/>
</dbReference>
<dbReference type="OrthoDB" id="2162994at2759"/>
<evidence type="ECO:0000313" key="7">
    <source>
        <dbReference type="EMBL" id="PWZ09924.1"/>
    </source>
</evidence>
<keyword evidence="3" id="KW-0862">Zinc</keyword>
<dbReference type="SMR" id="A0A8J8XRG4"/>
<dbReference type="PROSITE" id="PS50114">
    <property type="entry name" value="GATA_ZN_FINGER_2"/>
    <property type="match status" value="1"/>
</dbReference>
<evidence type="ECO:0000256" key="4">
    <source>
        <dbReference type="PROSITE-ProRule" id="PRU00094"/>
    </source>
</evidence>
<dbReference type="SMART" id="SM00401">
    <property type="entry name" value="ZnF_GATA"/>
    <property type="match status" value="1"/>
</dbReference>
<feature type="region of interest" description="Disordered" evidence="5">
    <location>
        <begin position="1"/>
        <end position="23"/>
    </location>
</feature>
<dbReference type="PROSITE" id="PS00344">
    <property type="entry name" value="GATA_ZN_FINGER_1"/>
    <property type="match status" value="1"/>
</dbReference>
<evidence type="ECO:0000256" key="3">
    <source>
        <dbReference type="ARBA" id="ARBA00022833"/>
    </source>
</evidence>
<dbReference type="InterPro" id="IPR000679">
    <property type="entry name" value="Znf_GATA"/>
</dbReference>
<organism evidence="7">
    <name type="scientific">Zea mays</name>
    <name type="common">Maize</name>
    <dbReference type="NCBI Taxonomy" id="4577"/>
    <lineage>
        <taxon>Eukaryota</taxon>
        <taxon>Viridiplantae</taxon>
        <taxon>Streptophyta</taxon>
        <taxon>Embryophyta</taxon>
        <taxon>Tracheophyta</taxon>
        <taxon>Spermatophyta</taxon>
        <taxon>Magnoliopsida</taxon>
        <taxon>Liliopsida</taxon>
        <taxon>Poales</taxon>
        <taxon>Poaceae</taxon>
        <taxon>PACMAD clade</taxon>
        <taxon>Panicoideae</taxon>
        <taxon>Andropogonodae</taxon>
        <taxon>Andropogoneae</taxon>
        <taxon>Tripsacinae</taxon>
        <taxon>Zea</taxon>
    </lineage>
</organism>
<evidence type="ECO:0000256" key="2">
    <source>
        <dbReference type="ARBA" id="ARBA00022771"/>
    </source>
</evidence>
<dbReference type="HOGENOM" id="CLU_060197_1_0_1"/>
<dbReference type="GO" id="GO:0043565">
    <property type="term" value="F:sequence-specific DNA binding"/>
    <property type="evidence" value="ECO:0007669"/>
    <property type="project" value="InterPro"/>
</dbReference>
<dbReference type="AlphaFoldDB" id="A0A8J8XRG4"/>
<dbReference type="KEGG" id="zma:100284189"/>
<feature type="domain" description="GATA-type" evidence="6">
    <location>
        <begin position="23"/>
        <end position="59"/>
    </location>
</feature>
<proteinExistence type="predicted"/>
<sequence>MGMEIDMETYPNLNTSPSAATASGDAKACANCHTTKTSLWRGGPEGPKSLCNACGIRYRKRRQAIGLDAGAAAAANSQQDLQQPKKKAAVDPQQQDQHQLRKKTTAVANPQQDRHQPRKRAAAAAAATDPQHTSITKKDTDKKDQQVTVDLHVVGFGKEATFKQRRRMRHNKCMSEEERAAVLLMALSSGVIYAS</sequence>
<dbReference type="InterPro" id="IPR052138">
    <property type="entry name" value="GATA_ZnFinger_Domain"/>
</dbReference>
<feature type="compositionally biased region" description="Polar residues" evidence="5">
    <location>
        <begin position="11"/>
        <end position="21"/>
    </location>
</feature>
<dbReference type="GO" id="GO:0006355">
    <property type="term" value="P:regulation of DNA-templated transcription"/>
    <property type="evidence" value="ECO:0007669"/>
    <property type="project" value="InterPro"/>
</dbReference>
<keyword evidence="2 4" id="KW-0863">Zinc-finger</keyword>
<dbReference type="InterPro" id="IPR013088">
    <property type="entry name" value="Znf_NHR/GATA"/>
</dbReference>
<dbReference type="CDD" id="cd00202">
    <property type="entry name" value="ZnF_GATA"/>
    <property type="match status" value="1"/>
</dbReference>
<dbReference type="OMA" id="AKACANC"/>
<dbReference type="EMBL" id="NCVQ01000009">
    <property type="protein sequence ID" value="PWZ09924.1"/>
    <property type="molecule type" value="Genomic_DNA"/>
</dbReference>
<keyword evidence="1" id="KW-0479">Metal-binding</keyword>
<evidence type="ECO:0000259" key="6">
    <source>
        <dbReference type="PROSITE" id="PS50114"/>
    </source>
</evidence>
<dbReference type="Pfam" id="PF00320">
    <property type="entry name" value="GATA"/>
    <property type="match status" value="1"/>
</dbReference>
<dbReference type="Gene3D" id="3.30.50.10">
    <property type="entry name" value="Erythroid Transcription Factor GATA-1, subunit A"/>
    <property type="match status" value="1"/>
</dbReference>
<dbReference type="SUPFAM" id="SSF57716">
    <property type="entry name" value="Glucocorticoid receptor-like (DNA-binding domain)"/>
    <property type="match status" value="1"/>
</dbReference>
<feature type="region of interest" description="Disordered" evidence="5">
    <location>
        <begin position="76"/>
        <end position="143"/>
    </location>
</feature>